<evidence type="ECO:0000256" key="8">
    <source>
        <dbReference type="ARBA" id="ARBA00023136"/>
    </source>
</evidence>
<comment type="pathway">
    <text evidence="9">Protein modification; lipoprotein biosynthesis (signal peptide cleavage).</text>
</comment>
<comment type="subcellular location">
    <subcellularLocation>
        <location evidence="9">Cell membrane</location>
        <topology evidence="9">Multi-pass membrane protein</topology>
    </subcellularLocation>
</comment>
<dbReference type="HAMAP" id="MF_00161">
    <property type="entry name" value="LspA"/>
    <property type="match status" value="1"/>
</dbReference>
<evidence type="ECO:0000256" key="9">
    <source>
        <dbReference type="HAMAP-Rule" id="MF_00161"/>
    </source>
</evidence>
<dbReference type="PRINTS" id="PR00781">
    <property type="entry name" value="LIPOSIGPTASE"/>
</dbReference>
<dbReference type="GO" id="GO:0004190">
    <property type="term" value="F:aspartic-type endopeptidase activity"/>
    <property type="evidence" value="ECO:0007669"/>
    <property type="project" value="UniProtKB-UniRule"/>
</dbReference>
<keyword evidence="3 9" id="KW-0645">Protease</keyword>
<keyword evidence="7 9" id="KW-1133">Transmembrane helix</keyword>
<dbReference type="InParanoid" id="A0A395JQQ9"/>
<evidence type="ECO:0000313" key="12">
    <source>
        <dbReference type="EMBL" id="RBP52662.1"/>
    </source>
</evidence>
<dbReference type="Proteomes" id="UP000253083">
    <property type="component" value="Unassembled WGS sequence"/>
</dbReference>
<feature type="active site" evidence="9">
    <location>
        <position position="140"/>
    </location>
</feature>
<evidence type="ECO:0000256" key="1">
    <source>
        <dbReference type="ARBA" id="ARBA00006139"/>
    </source>
</evidence>
<protein>
    <recommendedName>
        <fullName evidence="9">Lipoprotein signal peptidase</fullName>
        <ecNumber evidence="9">3.4.23.36</ecNumber>
    </recommendedName>
    <alternativeName>
        <fullName evidence="9">Prolipoprotein signal peptidase</fullName>
    </alternativeName>
    <alternativeName>
        <fullName evidence="9">Signal peptidase II</fullName>
        <shortName evidence="9">SPase II</shortName>
    </alternativeName>
</protein>
<comment type="catalytic activity">
    <reaction evidence="9 10">
        <text>Release of signal peptides from bacterial membrane prolipoproteins. Hydrolyzes -Xaa-Yaa-Zaa-|-(S,diacylglyceryl)Cys-, in which Xaa is hydrophobic (preferably Leu), and Yaa (Ala or Ser) and Zaa (Gly or Ala) have small, neutral side chains.</text>
        <dbReference type="EC" id="3.4.23.36"/>
    </reaction>
</comment>
<keyword evidence="5 9" id="KW-0064">Aspartyl protease</keyword>
<dbReference type="InterPro" id="IPR001872">
    <property type="entry name" value="Peptidase_A8"/>
</dbReference>
<dbReference type="FunCoup" id="A0A395JQQ9">
    <property type="interactions" value="352"/>
</dbReference>
<evidence type="ECO:0000256" key="5">
    <source>
        <dbReference type="ARBA" id="ARBA00022750"/>
    </source>
</evidence>
<evidence type="ECO:0000256" key="10">
    <source>
        <dbReference type="RuleBase" id="RU000594"/>
    </source>
</evidence>
<comment type="caution">
    <text evidence="12">The sequence shown here is derived from an EMBL/GenBank/DDBJ whole genome shotgun (WGS) entry which is preliminary data.</text>
</comment>
<keyword evidence="13" id="KW-1185">Reference proteome</keyword>
<evidence type="ECO:0000256" key="3">
    <source>
        <dbReference type="ARBA" id="ARBA00022670"/>
    </source>
</evidence>
<name>A0A395JQQ9_9GAMM</name>
<dbReference type="OrthoDB" id="9810259at2"/>
<feature type="active site" evidence="9">
    <location>
        <position position="122"/>
    </location>
</feature>
<sequence length="165" mass="18509">MQKTQSSNLKWLWLSLIVILVDQLTKYWAEHILGPSGVVEILPVFDLSLAHNTGSAFGMFSGPGITQHLFFVTLALIISVVLTVFIKNLKWFERHLALAYALIIGGAIGNAIDRVIYQYVVDFIHWFYQGWHYPHFNVADMAIFAGAALLIAEAFGKPFLNQKAS</sequence>
<dbReference type="GO" id="GO:0005886">
    <property type="term" value="C:plasma membrane"/>
    <property type="evidence" value="ECO:0007669"/>
    <property type="project" value="UniProtKB-SubCell"/>
</dbReference>
<feature type="transmembrane region" description="Helical" evidence="9">
    <location>
        <begin position="65"/>
        <end position="86"/>
    </location>
</feature>
<comment type="function">
    <text evidence="9 10">This protein specifically catalyzes the removal of signal peptides from prolipoproteins.</text>
</comment>
<evidence type="ECO:0000256" key="11">
    <source>
        <dbReference type="RuleBase" id="RU004181"/>
    </source>
</evidence>
<keyword evidence="4 9" id="KW-0812">Transmembrane</keyword>
<proteinExistence type="inferred from homology"/>
<feature type="transmembrane region" description="Helical" evidence="9">
    <location>
        <begin position="141"/>
        <end position="160"/>
    </location>
</feature>
<evidence type="ECO:0000256" key="2">
    <source>
        <dbReference type="ARBA" id="ARBA00022475"/>
    </source>
</evidence>
<keyword evidence="6 9" id="KW-0378">Hydrolase</keyword>
<dbReference type="UniPathway" id="UPA00665"/>
<dbReference type="PANTHER" id="PTHR33695:SF1">
    <property type="entry name" value="LIPOPROTEIN SIGNAL PEPTIDASE"/>
    <property type="match status" value="1"/>
</dbReference>
<dbReference type="EC" id="3.4.23.36" evidence="9"/>
<dbReference type="PROSITE" id="PS00855">
    <property type="entry name" value="SPASE_II"/>
    <property type="match status" value="1"/>
</dbReference>
<keyword evidence="8 9" id="KW-0472">Membrane</keyword>
<reference evidence="12 13" key="1">
    <citation type="submission" date="2018-06" db="EMBL/GenBank/DDBJ databases">
        <title>Genomic Encyclopedia of Type Strains, Phase IV (KMG-IV): sequencing the most valuable type-strain genomes for metagenomic binning, comparative biology and taxonomic classification.</title>
        <authorList>
            <person name="Goeker M."/>
        </authorList>
    </citation>
    <scope>NUCLEOTIDE SEQUENCE [LARGE SCALE GENOMIC DNA]</scope>
    <source>
        <strain evidence="12 13">DSM 24032</strain>
    </source>
</reference>
<dbReference type="AlphaFoldDB" id="A0A395JQQ9"/>
<dbReference type="EMBL" id="QNRT01000001">
    <property type="protein sequence ID" value="RBP52662.1"/>
    <property type="molecule type" value="Genomic_DNA"/>
</dbReference>
<comment type="similarity">
    <text evidence="1 9 11">Belongs to the peptidase A8 family.</text>
</comment>
<comment type="caution">
    <text evidence="9">Lacks conserved residue(s) required for the propagation of feature annotation.</text>
</comment>
<dbReference type="NCBIfam" id="TIGR00077">
    <property type="entry name" value="lspA"/>
    <property type="match status" value="1"/>
</dbReference>
<feature type="transmembrane region" description="Helical" evidence="9">
    <location>
        <begin position="98"/>
        <end position="121"/>
    </location>
</feature>
<evidence type="ECO:0000256" key="7">
    <source>
        <dbReference type="ARBA" id="ARBA00022989"/>
    </source>
</evidence>
<dbReference type="Pfam" id="PF01252">
    <property type="entry name" value="Peptidase_A8"/>
    <property type="match status" value="1"/>
</dbReference>
<evidence type="ECO:0000256" key="6">
    <source>
        <dbReference type="ARBA" id="ARBA00022801"/>
    </source>
</evidence>
<keyword evidence="2 9" id="KW-1003">Cell membrane</keyword>
<gene>
    <name evidence="9" type="primary">lspA</name>
    <name evidence="12" type="ORF">DFR28_10144</name>
</gene>
<evidence type="ECO:0000313" key="13">
    <source>
        <dbReference type="Proteomes" id="UP000253083"/>
    </source>
</evidence>
<accession>A0A395JQQ9</accession>
<dbReference type="PANTHER" id="PTHR33695">
    <property type="entry name" value="LIPOPROTEIN SIGNAL PEPTIDASE"/>
    <property type="match status" value="1"/>
</dbReference>
<dbReference type="GO" id="GO:0006508">
    <property type="term" value="P:proteolysis"/>
    <property type="evidence" value="ECO:0007669"/>
    <property type="project" value="UniProtKB-KW"/>
</dbReference>
<organism evidence="12 13">
    <name type="scientific">Arenicella xantha</name>
    <dbReference type="NCBI Taxonomy" id="644221"/>
    <lineage>
        <taxon>Bacteria</taxon>
        <taxon>Pseudomonadati</taxon>
        <taxon>Pseudomonadota</taxon>
        <taxon>Gammaproteobacteria</taxon>
        <taxon>Arenicellales</taxon>
        <taxon>Arenicellaceae</taxon>
        <taxon>Arenicella</taxon>
    </lineage>
</organism>
<evidence type="ECO:0000256" key="4">
    <source>
        <dbReference type="ARBA" id="ARBA00022692"/>
    </source>
</evidence>
<dbReference type="RefSeq" id="WP_113952293.1">
    <property type="nucleotide sequence ID" value="NZ_QNRT01000001.1"/>
</dbReference>